<proteinExistence type="predicted"/>
<dbReference type="AlphaFoldDB" id="X1HJU9"/>
<comment type="caution">
    <text evidence="1">The sequence shown here is derived from an EMBL/GenBank/DDBJ whole genome shotgun (WGS) entry which is preliminary data.</text>
</comment>
<dbReference type="EMBL" id="BARU01027045">
    <property type="protein sequence ID" value="GAH69762.1"/>
    <property type="molecule type" value="Genomic_DNA"/>
</dbReference>
<sequence>MKKVFLTITFISILALLVFYIFQVNTLTKETHLIQSCEKKLSQLSGENETLEINFSKANSLSNIENYLQNQNFEKVSQGQVKYIHILESSVAAK</sequence>
<reference evidence="1" key="1">
    <citation type="journal article" date="2014" name="Front. Microbiol.">
        <title>High frequency of phylogenetically diverse reductive dehalogenase-homologous genes in deep subseafloor sedimentary metagenomes.</title>
        <authorList>
            <person name="Kawai M."/>
            <person name="Futagami T."/>
            <person name="Toyoda A."/>
            <person name="Takaki Y."/>
            <person name="Nishi S."/>
            <person name="Hori S."/>
            <person name="Arai W."/>
            <person name="Tsubouchi T."/>
            <person name="Morono Y."/>
            <person name="Uchiyama I."/>
            <person name="Ito T."/>
            <person name="Fujiyama A."/>
            <person name="Inagaki F."/>
            <person name="Takami H."/>
        </authorList>
    </citation>
    <scope>NUCLEOTIDE SEQUENCE</scope>
    <source>
        <strain evidence="1">Expedition CK06-06</strain>
    </source>
</reference>
<evidence type="ECO:0008006" key="2">
    <source>
        <dbReference type="Google" id="ProtNLM"/>
    </source>
</evidence>
<accession>X1HJU9</accession>
<evidence type="ECO:0000313" key="1">
    <source>
        <dbReference type="EMBL" id="GAH69762.1"/>
    </source>
</evidence>
<name>X1HJU9_9ZZZZ</name>
<organism evidence="1">
    <name type="scientific">marine sediment metagenome</name>
    <dbReference type="NCBI Taxonomy" id="412755"/>
    <lineage>
        <taxon>unclassified sequences</taxon>
        <taxon>metagenomes</taxon>
        <taxon>ecological metagenomes</taxon>
    </lineage>
</organism>
<gene>
    <name evidence="1" type="ORF">S03H2_43363</name>
</gene>
<protein>
    <recommendedName>
        <fullName evidence="2">Cell division protein FtsL</fullName>
    </recommendedName>
</protein>